<protein>
    <submittedName>
        <fullName evidence="2">Uncharacterized protein</fullName>
    </submittedName>
</protein>
<feature type="region of interest" description="Disordered" evidence="1">
    <location>
        <begin position="1"/>
        <end position="22"/>
    </location>
</feature>
<reference evidence="2 3" key="1">
    <citation type="journal article" date="2018" name="Genome Announc.">
        <title>Draft Genome Sequence of "Candidatus Phycosocius bacilliformis," an Alphaproteobacterial Ectosymbiont of the Hydrocarbon-Producing Green Alga Botryococcus braunii.</title>
        <authorList>
            <person name="Tanabe Y."/>
            <person name="Yamaguchi H."/>
            <person name="Watanabe M.M."/>
        </authorList>
    </citation>
    <scope>NUCLEOTIDE SEQUENCE [LARGE SCALE GENOMIC DNA]</scope>
    <source>
        <strain evidence="2 3">BOTRYCO-2</strain>
    </source>
</reference>
<accession>A0A2P2EA34</accession>
<evidence type="ECO:0000313" key="3">
    <source>
        <dbReference type="Proteomes" id="UP000245086"/>
    </source>
</evidence>
<comment type="caution">
    <text evidence="2">The sequence shown here is derived from an EMBL/GenBank/DDBJ whole genome shotgun (WGS) entry which is preliminary data.</text>
</comment>
<dbReference type="Proteomes" id="UP000245086">
    <property type="component" value="Unassembled WGS sequence"/>
</dbReference>
<gene>
    <name evidence="2" type="ORF">PbB2_01599</name>
</gene>
<feature type="compositionally biased region" description="Basic and acidic residues" evidence="1">
    <location>
        <begin position="9"/>
        <end position="22"/>
    </location>
</feature>
<dbReference type="AlphaFoldDB" id="A0A2P2EA34"/>
<dbReference type="EMBL" id="BFBR01000004">
    <property type="protein sequence ID" value="GBF57928.1"/>
    <property type="molecule type" value="Genomic_DNA"/>
</dbReference>
<evidence type="ECO:0000313" key="2">
    <source>
        <dbReference type="EMBL" id="GBF57928.1"/>
    </source>
</evidence>
<evidence type="ECO:0000256" key="1">
    <source>
        <dbReference type="SAM" id="MobiDB-lite"/>
    </source>
</evidence>
<keyword evidence="3" id="KW-1185">Reference proteome</keyword>
<organism evidence="2 3">
    <name type="scientific">Candidatus Phycosocius bacilliformis</name>
    <dbReference type="NCBI Taxonomy" id="1445552"/>
    <lineage>
        <taxon>Bacteria</taxon>
        <taxon>Pseudomonadati</taxon>
        <taxon>Pseudomonadota</taxon>
        <taxon>Alphaproteobacteria</taxon>
        <taxon>Caulobacterales</taxon>
        <taxon>Caulobacterales incertae sedis</taxon>
        <taxon>Candidatus Phycosocius</taxon>
    </lineage>
</organism>
<sequence length="61" mass="6806">MAKPRPRMKMCETGKSTDVEDPKSTAIGTAITLIARQISSAESLSIKRKTIKRIYQILTKI</sequence>
<proteinExistence type="predicted"/>
<name>A0A2P2EA34_9PROT</name>